<organism evidence="1">
    <name type="scientific">Anopheles braziliensis</name>
    <dbReference type="NCBI Taxonomy" id="58242"/>
    <lineage>
        <taxon>Eukaryota</taxon>
        <taxon>Metazoa</taxon>
        <taxon>Ecdysozoa</taxon>
        <taxon>Arthropoda</taxon>
        <taxon>Hexapoda</taxon>
        <taxon>Insecta</taxon>
        <taxon>Pterygota</taxon>
        <taxon>Neoptera</taxon>
        <taxon>Endopterygota</taxon>
        <taxon>Diptera</taxon>
        <taxon>Nematocera</taxon>
        <taxon>Culicoidea</taxon>
        <taxon>Culicidae</taxon>
        <taxon>Anophelinae</taxon>
        <taxon>Anopheles</taxon>
    </lineage>
</organism>
<protein>
    <submittedName>
        <fullName evidence="1">Putative secreted peptide</fullName>
    </submittedName>
</protein>
<name>A0A2M3ZQD6_9DIPT</name>
<reference evidence="1" key="1">
    <citation type="submission" date="2018-01" db="EMBL/GenBank/DDBJ databases">
        <title>An insight into the sialome of Amazonian anophelines.</title>
        <authorList>
            <person name="Ribeiro J.M."/>
            <person name="Scarpassa V."/>
            <person name="Calvo E."/>
        </authorList>
    </citation>
    <scope>NUCLEOTIDE SEQUENCE</scope>
    <source>
        <tissue evidence="1">Salivary glands</tissue>
    </source>
</reference>
<proteinExistence type="predicted"/>
<dbReference type="EMBL" id="GGFM01009998">
    <property type="protein sequence ID" value="MBW30749.1"/>
    <property type="molecule type" value="Transcribed_RNA"/>
</dbReference>
<dbReference type="AlphaFoldDB" id="A0A2M3ZQD6"/>
<evidence type="ECO:0000313" key="1">
    <source>
        <dbReference type="EMBL" id="MBW30749.1"/>
    </source>
</evidence>
<sequence length="109" mass="11836">MAASYAIRSGAGAAVIVCSCSNILAHDLMQTRVSVTTGTEPCLPTFLFTALYAPPSIGNMRYRQRSSVKARSLSSPVMRLRVKSNTVRPFWIAPDALYRSCRSSSFGAE</sequence>
<accession>A0A2M3ZQD6</accession>